<evidence type="ECO:0000313" key="3">
    <source>
        <dbReference type="Proteomes" id="UP000807115"/>
    </source>
</evidence>
<name>A0A921Q452_SORBI</name>
<feature type="region of interest" description="Disordered" evidence="1">
    <location>
        <begin position="1"/>
        <end position="93"/>
    </location>
</feature>
<reference evidence="2" key="1">
    <citation type="journal article" date="2019" name="BMC Genomics">
        <title>A new reference genome for Sorghum bicolor reveals high levels of sequence similarity between sweet and grain genotypes: implications for the genetics of sugar metabolism.</title>
        <authorList>
            <person name="Cooper E.A."/>
            <person name="Brenton Z.W."/>
            <person name="Flinn B.S."/>
            <person name="Jenkins J."/>
            <person name="Shu S."/>
            <person name="Flowers D."/>
            <person name="Luo F."/>
            <person name="Wang Y."/>
            <person name="Xia P."/>
            <person name="Barry K."/>
            <person name="Daum C."/>
            <person name="Lipzen A."/>
            <person name="Yoshinaga Y."/>
            <person name="Schmutz J."/>
            <person name="Saski C."/>
            <person name="Vermerris W."/>
            <person name="Kresovich S."/>
        </authorList>
    </citation>
    <scope>NUCLEOTIDE SEQUENCE</scope>
</reference>
<sequence length="174" mass="18934">MAIKANSRSPSASHPPRHHTVAQPPRTEHRKQEGEVGRGRGDHAARAAQDAGAGATSPPSSSPTSRRAPRRCEPVSSRPQPPTAEPSANHRHPRYVFDCHLCAPPSRALAPWPHATNAPKALPLHSPRLSRSHTPHTRAHAAHAHPGREQGSAFAEPPRELERERERTISEDVP</sequence>
<protein>
    <submittedName>
        <fullName evidence="2">Uncharacterized protein</fullName>
    </submittedName>
</protein>
<feature type="compositionally biased region" description="Basic and acidic residues" evidence="1">
    <location>
        <begin position="26"/>
        <end position="45"/>
    </location>
</feature>
<evidence type="ECO:0000313" key="2">
    <source>
        <dbReference type="EMBL" id="KAG0514508.1"/>
    </source>
</evidence>
<proteinExistence type="predicted"/>
<feature type="compositionally biased region" description="Basic residues" evidence="1">
    <location>
        <begin position="128"/>
        <end position="145"/>
    </location>
</feature>
<evidence type="ECO:0000256" key="1">
    <source>
        <dbReference type="SAM" id="MobiDB-lite"/>
    </source>
</evidence>
<comment type="caution">
    <text evidence="2">The sequence shown here is derived from an EMBL/GenBank/DDBJ whole genome shotgun (WGS) entry which is preliminary data.</text>
</comment>
<gene>
    <name evidence="2" type="ORF">BDA96_10G198000</name>
</gene>
<organism evidence="2 3">
    <name type="scientific">Sorghum bicolor</name>
    <name type="common">Sorghum</name>
    <name type="synonym">Sorghum vulgare</name>
    <dbReference type="NCBI Taxonomy" id="4558"/>
    <lineage>
        <taxon>Eukaryota</taxon>
        <taxon>Viridiplantae</taxon>
        <taxon>Streptophyta</taxon>
        <taxon>Embryophyta</taxon>
        <taxon>Tracheophyta</taxon>
        <taxon>Spermatophyta</taxon>
        <taxon>Magnoliopsida</taxon>
        <taxon>Liliopsida</taxon>
        <taxon>Poales</taxon>
        <taxon>Poaceae</taxon>
        <taxon>PACMAD clade</taxon>
        <taxon>Panicoideae</taxon>
        <taxon>Andropogonodae</taxon>
        <taxon>Andropogoneae</taxon>
        <taxon>Sorghinae</taxon>
        <taxon>Sorghum</taxon>
    </lineage>
</organism>
<reference evidence="2" key="2">
    <citation type="submission" date="2020-10" db="EMBL/GenBank/DDBJ databases">
        <authorList>
            <person name="Cooper E.A."/>
            <person name="Brenton Z.W."/>
            <person name="Flinn B.S."/>
            <person name="Jenkins J."/>
            <person name="Shu S."/>
            <person name="Flowers D."/>
            <person name="Luo F."/>
            <person name="Wang Y."/>
            <person name="Xia P."/>
            <person name="Barry K."/>
            <person name="Daum C."/>
            <person name="Lipzen A."/>
            <person name="Yoshinaga Y."/>
            <person name="Schmutz J."/>
            <person name="Saski C."/>
            <person name="Vermerris W."/>
            <person name="Kresovich S."/>
        </authorList>
    </citation>
    <scope>NUCLEOTIDE SEQUENCE</scope>
</reference>
<dbReference type="Proteomes" id="UP000807115">
    <property type="component" value="Chromosome 10"/>
</dbReference>
<feature type="region of interest" description="Disordered" evidence="1">
    <location>
        <begin position="106"/>
        <end position="174"/>
    </location>
</feature>
<feature type="compositionally biased region" description="Low complexity" evidence="1">
    <location>
        <begin position="46"/>
        <end position="66"/>
    </location>
</feature>
<dbReference type="EMBL" id="CM027689">
    <property type="protein sequence ID" value="KAG0514508.1"/>
    <property type="molecule type" value="Genomic_DNA"/>
</dbReference>
<feature type="compositionally biased region" description="Basic and acidic residues" evidence="1">
    <location>
        <begin position="157"/>
        <end position="174"/>
    </location>
</feature>
<accession>A0A921Q452</accession>
<dbReference type="AlphaFoldDB" id="A0A921Q452"/>